<feature type="repeat" description="Solcar" evidence="6">
    <location>
        <begin position="229"/>
        <end position="326"/>
    </location>
</feature>
<dbReference type="InParanoid" id="A0A066VLA2"/>
<evidence type="ECO:0000256" key="2">
    <source>
        <dbReference type="ARBA" id="ARBA00022692"/>
    </source>
</evidence>
<dbReference type="GO" id="GO:0016020">
    <property type="term" value="C:membrane"/>
    <property type="evidence" value="ECO:0007669"/>
    <property type="project" value="UniProtKB-SubCell"/>
</dbReference>
<comment type="caution">
    <text evidence="8">The sequence shown here is derived from an EMBL/GenBank/DDBJ whole genome shotgun (WGS) entry which is preliminary data.</text>
</comment>
<dbReference type="Proteomes" id="UP000027361">
    <property type="component" value="Unassembled WGS sequence"/>
</dbReference>
<keyword evidence="4" id="KW-1133">Transmembrane helix</keyword>
<comment type="similarity">
    <text evidence="7">Belongs to the mitochondrial carrier (TC 2.A.29) family.</text>
</comment>
<accession>A0A066VLA2</accession>
<evidence type="ECO:0000256" key="1">
    <source>
        <dbReference type="ARBA" id="ARBA00004141"/>
    </source>
</evidence>
<keyword evidence="3" id="KW-0677">Repeat</keyword>
<evidence type="ECO:0000313" key="8">
    <source>
        <dbReference type="EMBL" id="KDN42517.1"/>
    </source>
</evidence>
<evidence type="ECO:0000313" key="9">
    <source>
        <dbReference type="Proteomes" id="UP000027361"/>
    </source>
</evidence>
<evidence type="ECO:0000256" key="7">
    <source>
        <dbReference type="RuleBase" id="RU000488"/>
    </source>
</evidence>
<dbReference type="HOGENOM" id="CLU_853065_0_0_1"/>
<evidence type="ECO:0000256" key="3">
    <source>
        <dbReference type="ARBA" id="ARBA00022737"/>
    </source>
</evidence>
<dbReference type="Pfam" id="PF00153">
    <property type="entry name" value="Mito_carr"/>
    <property type="match status" value="2"/>
</dbReference>
<dbReference type="EMBL" id="JMSN01000069">
    <property type="protein sequence ID" value="KDN42517.1"/>
    <property type="molecule type" value="Genomic_DNA"/>
</dbReference>
<dbReference type="PROSITE" id="PS50920">
    <property type="entry name" value="SOLCAR"/>
    <property type="match status" value="2"/>
</dbReference>
<dbReference type="SUPFAM" id="SSF103506">
    <property type="entry name" value="Mitochondrial carrier"/>
    <property type="match status" value="1"/>
</dbReference>
<gene>
    <name evidence="8" type="ORF">K437DRAFT_257858</name>
</gene>
<dbReference type="RefSeq" id="XP_013242086.1">
    <property type="nucleotide sequence ID" value="XM_013386632.1"/>
</dbReference>
<keyword evidence="2 6" id="KW-0812">Transmembrane</keyword>
<dbReference type="OrthoDB" id="3348187at2759"/>
<keyword evidence="7" id="KW-0813">Transport</keyword>
<protein>
    <submittedName>
        <fullName evidence="8">Mitochondrial carrier</fullName>
    </submittedName>
</protein>
<organism evidence="8 9">
    <name type="scientific">Tilletiaria anomala (strain ATCC 24038 / CBS 436.72 / UBC 951)</name>
    <dbReference type="NCBI Taxonomy" id="1037660"/>
    <lineage>
        <taxon>Eukaryota</taxon>
        <taxon>Fungi</taxon>
        <taxon>Dikarya</taxon>
        <taxon>Basidiomycota</taxon>
        <taxon>Ustilaginomycotina</taxon>
        <taxon>Exobasidiomycetes</taxon>
        <taxon>Georgefischeriales</taxon>
        <taxon>Tilletiariaceae</taxon>
        <taxon>Tilletiaria</taxon>
    </lineage>
</organism>
<comment type="subcellular location">
    <subcellularLocation>
        <location evidence="1">Membrane</location>
        <topology evidence="1">Multi-pass membrane protein</topology>
    </subcellularLocation>
</comment>
<name>A0A066VLA2_TILAU</name>
<evidence type="ECO:0000256" key="4">
    <source>
        <dbReference type="ARBA" id="ARBA00022989"/>
    </source>
</evidence>
<dbReference type="AlphaFoldDB" id="A0A066VLA2"/>
<keyword evidence="9" id="KW-1185">Reference proteome</keyword>
<sequence length="326" mass="34901">MAAVTAVGLQIATGVLITYPWEVIETTYKVTYQPKRSDQAVADEKTSNLATVSKYTNSWNVASRIVQKEGYLGLLRGLLPSFTLTALYSFSLDLLSQAAFQTIQVNTPFQFLILRESTTAFTRAAFSPLTTLVTRFIARPEARRVVPGPLAFHPGAIYRACTSDAESGADAGKSGSLKALYTYNPRVMLLEASASLTAGLANSLLVPPLVQLLYTFGSGSFLQLNSEGWQQVGMLACVASTGVLARLVNLALDTVSKRLQVQASHGSDDGIVCLRPMPYRGIRNAFARIVEEEGATSLFRGCGLYALSSTTLAGLSVLVAVAEGQV</sequence>
<feature type="repeat" description="Solcar" evidence="6">
    <location>
        <begin position="1"/>
        <end position="102"/>
    </location>
</feature>
<evidence type="ECO:0000256" key="5">
    <source>
        <dbReference type="ARBA" id="ARBA00023136"/>
    </source>
</evidence>
<keyword evidence="5 6" id="KW-0472">Membrane</keyword>
<reference evidence="8 9" key="1">
    <citation type="submission" date="2014-05" db="EMBL/GenBank/DDBJ databases">
        <title>Draft genome sequence of a rare smut relative, Tilletiaria anomala UBC 951.</title>
        <authorList>
            <consortium name="DOE Joint Genome Institute"/>
            <person name="Toome M."/>
            <person name="Kuo A."/>
            <person name="Henrissat B."/>
            <person name="Lipzen A."/>
            <person name="Tritt A."/>
            <person name="Yoshinaga Y."/>
            <person name="Zane M."/>
            <person name="Barry K."/>
            <person name="Grigoriev I.V."/>
            <person name="Spatafora J.W."/>
            <person name="Aimea M.C."/>
        </authorList>
    </citation>
    <scope>NUCLEOTIDE SEQUENCE [LARGE SCALE GENOMIC DNA]</scope>
    <source>
        <strain evidence="8 9">UBC 951</strain>
    </source>
</reference>
<proteinExistence type="inferred from homology"/>
<evidence type="ECO:0000256" key="6">
    <source>
        <dbReference type="PROSITE-ProRule" id="PRU00282"/>
    </source>
</evidence>
<dbReference type="InterPro" id="IPR018108">
    <property type="entry name" value="MCP_transmembrane"/>
</dbReference>
<dbReference type="InterPro" id="IPR023395">
    <property type="entry name" value="MCP_dom_sf"/>
</dbReference>
<dbReference type="GeneID" id="25264808"/>
<dbReference type="PANTHER" id="PTHR24089">
    <property type="entry name" value="SOLUTE CARRIER FAMILY 25"/>
    <property type="match status" value="1"/>
</dbReference>
<dbReference type="Gene3D" id="1.50.40.10">
    <property type="entry name" value="Mitochondrial carrier domain"/>
    <property type="match status" value="2"/>
</dbReference>